<feature type="compositionally biased region" description="Basic and acidic residues" evidence="8">
    <location>
        <begin position="730"/>
        <end position="741"/>
    </location>
</feature>
<evidence type="ECO:0000256" key="6">
    <source>
        <dbReference type="ARBA" id="ARBA00023136"/>
    </source>
</evidence>
<dbReference type="STRING" id="6265.A0A0B2VI43"/>
<reference evidence="11 12" key="1">
    <citation type="submission" date="2014-11" db="EMBL/GenBank/DDBJ databases">
        <title>Genetic blueprint of the zoonotic pathogen Toxocara canis.</title>
        <authorList>
            <person name="Zhu X.-Q."/>
            <person name="Korhonen P.K."/>
            <person name="Cai H."/>
            <person name="Young N.D."/>
            <person name="Nejsum P."/>
            <person name="von Samson-Himmelstjerna G."/>
            <person name="Boag P.R."/>
            <person name="Tan P."/>
            <person name="Li Q."/>
            <person name="Min J."/>
            <person name="Yang Y."/>
            <person name="Wang X."/>
            <person name="Fang X."/>
            <person name="Hall R.S."/>
            <person name="Hofmann A."/>
            <person name="Sternberg P.W."/>
            <person name="Jex A.R."/>
            <person name="Gasser R.B."/>
        </authorList>
    </citation>
    <scope>NUCLEOTIDE SEQUENCE [LARGE SCALE GENOMIC DNA]</scope>
    <source>
        <strain evidence="11">PN_DK_2014</strain>
    </source>
</reference>
<keyword evidence="12" id="KW-1185">Reference proteome</keyword>
<keyword evidence="2" id="KW-0813">Transport</keyword>
<feature type="region of interest" description="Disordered" evidence="8">
    <location>
        <begin position="664"/>
        <end position="746"/>
    </location>
</feature>
<name>A0A0B2VI43_TOXCA</name>
<dbReference type="OMA" id="QTQLFEF"/>
<dbReference type="OrthoDB" id="513400at2759"/>
<comment type="caution">
    <text evidence="11">The sequence shown here is derived from an EMBL/GenBank/DDBJ whole genome shotgun (WGS) entry which is preliminary data.</text>
</comment>
<feature type="transmembrane region" description="Helical" evidence="9">
    <location>
        <begin position="449"/>
        <end position="474"/>
    </location>
</feature>
<evidence type="ECO:0000256" key="2">
    <source>
        <dbReference type="ARBA" id="ARBA00022448"/>
    </source>
</evidence>
<keyword evidence="7" id="KW-0175">Coiled coil</keyword>
<keyword evidence="4" id="KW-0029">Amino-acid transport</keyword>
<feature type="transmembrane region" description="Helical" evidence="9">
    <location>
        <begin position="421"/>
        <end position="443"/>
    </location>
</feature>
<proteinExistence type="predicted"/>
<dbReference type="GO" id="GO:0015179">
    <property type="term" value="F:L-amino acid transmembrane transporter activity"/>
    <property type="evidence" value="ECO:0007669"/>
    <property type="project" value="TreeGrafter"/>
</dbReference>
<feature type="coiled-coil region" evidence="7">
    <location>
        <begin position="556"/>
        <end position="641"/>
    </location>
</feature>
<evidence type="ECO:0000256" key="1">
    <source>
        <dbReference type="ARBA" id="ARBA00004141"/>
    </source>
</evidence>
<evidence type="ECO:0000259" key="10">
    <source>
        <dbReference type="Pfam" id="PF01490"/>
    </source>
</evidence>
<keyword evidence="3 9" id="KW-0812">Transmembrane</keyword>
<dbReference type="PANTHER" id="PTHR22950:SF646">
    <property type="entry name" value="SODIUM-COUPLED NEUTRAL AMINO ACID TRANSPORTER 10-RELATED"/>
    <property type="match status" value="1"/>
</dbReference>
<feature type="transmembrane region" description="Helical" evidence="9">
    <location>
        <begin position="264"/>
        <end position="285"/>
    </location>
</feature>
<evidence type="ECO:0000256" key="3">
    <source>
        <dbReference type="ARBA" id="ARBA00022692"/>
    </source>
</evidence>
<keyword evidence="6 9" id="KW-0472">Membrane</keyword>
<sequence length="764" mass="86482">MYVAVSTMRNNAQVFNRDSGDVMLSASSILPGIKNLLGRRVFLYSCRGGFRCKVDHSQLTDLCTLTNAWMPYNGIKTMKKRMDEHREALLDEAIEIRDDSEVVSSWSKPSFKEFNQWPHVFNLTNCIVGVSVLAMPYCLQQCGIVLGTVLIALCSLLTKITCHLLYKGAVITRRRSYEALGLYAFGSGGRRVVEMLMLLYLMSTIVSFMVVIGDIGPHVLADYLQLQAPTQRLRILVMVFVFLFVCLPLSLIRNLDSLSVISSVTVFFYFLFVIRMLMECIPRIFDGRWSLDVYWWRQEGLLNSLPIISMALSCQTQMFCVADCIKDPATTKVDTIVSGAVNICSAIYAAVGLFGYVAFHDKQLHGDILLYLHPSLLTQWLKLAFMLSVAVSVPLMLFPCRNACYNLFLRSSIGEYTRNEMPVVTFVVLTVVLLLIDLLVAVLVPNVEFVLGLTGALIGSLVTIIIPSILFIAVCPLNKSNESLVLYAKISVVVGALMLVGSTWAVLRTERQSNVVDVILPKQLIDEKEEVNAVNVPDALLARNEFVNRLNGTEQFVNKELEAKDLEKKKEEIGEEARKILAEMKQQRKEQDKMIKEQQQIVKELNEHHKMHIEEEHKKIAERALAENDSLYAEAEDVLEEDDDIPKRRARQSLTEEVNEVKGREIPEMQRSVASVSNKEKAMGKETIEQRAQKSIGKKMEGTKKDDVRDSTREEVLEKHIQMSTGNEVEATKKNKVRTERSVVNTEQSTRWVTKVNMMKEIRK</sequence>
<organism evidence="11 12">
    <name type="scientific">Toxocara canis</name>
    <name type="common">Canine roundworm</name>
    <dbReference type="NCBI Taxonomy" id="6265"/>
    <lineage>
        <taxon>Eukaryota</taxon>
        <taxon>Metazoa</taxon>
        <taxon>Ecdysozoa</taxon>
        <taxon>Nematoda</taxon>
        <taxon>Chromadorea</taxon>
        <taxon>Rhabditida</taxon>
        <taxon>Spirurina</taxon>
        <taxon>Ascaridomorpha</taxon>
        <taxon>Ascaridoidea</taxon>
        <taxon>Toxocaridae</taxon>
        <taxon>Toxocara</taxon>
    </lineage>
</organism>
<dbReference type="PANTHER" id="PTHR22950">
    <property type="entry name" value="AMINO ACID TRANSPORTER"/>
    <property type="match status" value="1"/>
</dbReference>
<feature type="transmembrane region" description="Helical" evidence="9">
    <location>
        <begin position="233"/>
        <end position="252"/>
    </location>
</feature>
<gene>
    <name evidence="11" type="primary">Slc38a10</name>
    <name evidence="11" type="ORF">Tcan_16575</name>
</gene>
<evidence type="ECO:0000313" key="12">
    <source>
        <dbReference type="Proteomes" id="UP000031036"/>
    </source>
</evidence>
<feature type="transmembrane region" description="Helical" evidence="9">
    <location>
        <begin position="486"/>
        <end position="507"/>
    </location>
</feature>
<dbReference type="AlphaFoldDB" id="A0A0B2VI43"/>
<feature type="transmembrane region" description="Helical" evidence="9">
    <location>
        <begin position="379"/>
        <end position="400"/>
    </location>
</feature>
<feature type="transmembrane region" description="Helical" evidence="9">
    <location>
        <begin position="143"/>
        <end position="166"/>
    </location>
</feature>
<dbReference type="Pfam" id="PF01490">
    <property type="entry name" value="Aa_trans"/>
    <property type="match status" value="1"/>
</dbReference>
<evidence type="ECO:0000256" key="4">
    <source>
        <dbReference type="ARBA" id="ARBA00022970"/>
    </source>
</evidence>
<keyword evidence="5 9" id="KW-1133">Transmembrane helix</keyword>
<protein>
    <submittedName>
        <fullName evidence="11">Putative sodium-coupled neutral amino acid transporter 10</fullName>
    </submittedName>
</protein>
<evidence type="ECO:0000256" key="8">
    <source>
        <dbReference type="SAM" id="MobiDB-lite"/>
    </source>
</evidence>
<comment type="subcellular location">
    <subcellularLocation>
        <location evidence="1">Membrane</location>
        <topology evidence="1">Multi-pass membrane protein</topology>
    </subcellularLocation>
</comment>
<feature type="transmembrane region" description="Helical" evidence="9">
    <location>
        <begin position="337"/>
        <end position="359"/>
    </location>
</feature>
<evidence type="ECO:0000256" key="5">
    <source>
        <dbReference type="ARBA" id="ARBA00022989"/>
    </source>
</evidence>
<dbReference type="Proteomes" id="UP000031036">
    <property type="component" value="Unassembled WGS sequence"/>
</dbReference>
<dbReference type="GO" id="GO:0016020">
    <property type="term" value="C:membrane"/>
    <property type="evidence" value="ECO:0007669"/>
    <property type="project" value="UniProtKB-SubCell"/>
</dbReference>
<feature type="transmembrane region" description="Helical" evidence="9">
    <location>
        <begin position="120"/>
        <end position="137"/>
    </location>
</feature>
<dbReference type="EMBL" id="JPKZ01001694">
    <property type="protein sequence ID" value="KHN80690.1"/>
    <property type="molecule type" value="Genomic_DNA"/>
</dbReference>
<evidence type="ECO:0000256" key="9">
    <source>
        <dbReference type="SAM" id="Phobius"/>
    </source>
</evidence>
<feature type="compositionally biased region" description="Basic and acidic residues" evidence="8">
    <location>
        <begin position="678"/>
        <end position="721"/>
    </location>
</feature>
<evidence type="ECO:0000313" key="11">
    <source>
        <dbReference type="EMBL" id="KHN80690.1"/>
    </source>
</evidence>
<feature type="transmembrane region" description="Helical" evidence="9">
    <location>
        <begin position="195"/>
        <end position="213"/>
    </location>
</feature>
<accession>A0A0B2VI43</accession>
<evidence type="ECO:0000256" key="7">
    <source>
        <dbReference type="SAM" id="Coils"/>
    </source>
</evidence>
<dbReference type="InterPro" id="IPR013057">
    <property type="entry name" value="AA_transpt_TM"/>
</dbReference>
<feature type="domain" description="Amino acid transporter transmembrane" evidence="10">
    <location>
        <begin position="117"/>
        <end position="506"/>
    </location>
</feature>